<sequence length="89" mass="9686">MRTWIHCGFSIQFPLAANSHAPCQVAIVRGLPVTPAETYTVVHMVRNPKKQPCAARLLEGLQSTVTRTSSLHSAALCWTQSQRNSVNGG</sequence>
<evidence type="ECO:0000313" key="1">
    <source>
        <dbReference type="EMBL" id="EMC97665.1"/>
    </source>
</evidence>
<name>M2NFA6_BAUPA</name>
<dbReference type="RefSeq" id="XP_007675931.1">
    <property type="nucleotide sequence ID" value="XM_007677741.1"/>
</dbReference>
<dbReference type="HOGENOM" id="CLU_2454372_0_0_1"/>
<dbReference type="AlphaFoldDB" id="M2NFA6"/>
<evidence type="ECO:0000313" key="2">
    <source>
        <dbReference type="Proteomes" id="UP000011761"/>
    </source>
</evidence>
<reference evidence="1 2" key="1">
    <citation type="journal article" date="2012" name="PLoS Pathog.">
        <title>Diverse lifestyles and strategies of plant pathogenesis encoded in the genomes of eighteen Dothideomycetes fungi.</title>
        <authorList>
            <person name="Ohm R.A."/>
            <person name="Feau N."/>
            <person name="Henrissat B."/>
            <person name="Schoch C.L."/>
            <person name="Horwitz B.A."/>
            <person name="Barry K.W."/>
            <person name="Condon B.J."/>
            <person name="Copeland A.C."/>
            <person name="Dhillon B."/>
            <person name="Glaser F."/>
            <person name="Hesse C.N."/>
            <person name="Kosti I."/>
            <person name="LaButti K."/>
            <person name="Lindquist E.A."/>
            <person name="Lucas S."/>
            <person name="Salamov A.A."/>
            <person name="Bradshaw R.E."/>
            <person name="Ciuffetti L."/>
            <person name="Hamelin R.C."/>
            <person name="Kema G.H.J."/>
            <person name="Lawrence C."/>
            <person name="Scott J.A."/>
            <person name="Spatafora J.W."/>
            <person name="Turgeon B.G."/>
            <person name="de Wit P.J.G.M."/>
            <person name="Zhong S."/>
            <person name="Goodwin S.B."/>
            <person name="Grigoriev I.V."/>
        </authorList>
    </citation>
    <scope>NUCLEOTIDE SEQUENCE [LARGE SCALE GENOMIC DNA]</scope>
    <source>
        <strain evidence="1 2">UAMH 10762</strain>
    </source>
</reference>
<dbReference type="Proteomes" id="UP000011761">
    <property type="component" value="Unassembled WGS sequence"/>
</dbReference>
<dbReference type="EMBL" id="KB445554">
    <property type="protein sequence ID" value="EMC97665.1"/>
    <property type="molecule type" value="Genomic_DNA"/>
</dbReference>
<protein>
    <submittedName>
        <fullName evidence="1">Uncharacterized protein</fullName>
    </submittedName>
</protein>
<dbReference type="GeneID" id="19114554"/>
<dbReference type="KEGG" id="bcom:BAUCODRAFT_461127"/>
<keyword evidence="2" id="KW-1185">Reference proteome</keyword>
<gene>
    <name evidence="1" type="ORF">BAUCODRAFT_461127</name>
</gene>
<accession>M2NFA6</accession>
<proteinExistence type="predicted"/>
<organism evidence="1 2">
    <name type="scientific">Baudoinia panamericana (strain UAMH 10762)</name>
    <name type="common">Angels' share fungus</name>
    <name type="synonym">Baudoinia compniacensis (strain UAMH 10762)</name>
    <dbReference type="NCBI Taxonomy" id="717646"/>
    <lineage>
        <taxon>Eukaryota</taxon>
        <taxon>Fungi</taxon>
        <taxon>Dikarya</taxon>
        <taxon>Ascomycota</taxon>
        <taxon>Pezizomycotina</taxon>
        <taxon>Dothideomycetes</taxon>
        <taxon>Dothideomycetidae</taxon>
        <taxon>Mycosphaerellales</taxon>
        <taxon>Teratosphaeriaceae</taxon>
        <taxon>Baudoinia</taxon>
    </lineage>
</organism>